<evidence type="ECO:0000313" key="4">
    <source>
        <dbReference type="EMBL" id="KAG2535151.1"/>
    </source>
</evidence>
<dbReference type="GO" id="GO:0005615">
    <property type="term" value="C:extracellular space"/>
    <property type="evidence" value="ECO:0007669"/>
    <property type="project" value="InterPro"/>
</dbReference>
<evidence type="ECO:0000259" key="3">
    <source>
        <dbReference type="SMART" id="SM00093"/>
    </source>
</evidence>
<evidence type="ECO:0000256" key="1">
    <source>
        <dbReference type="ARBA" id="ARBA00009500"/>
    </source>
</evidence>
<comment type="similarity">
    <text evidence="1 2">Belongs to the serpin family.</text>
</comment>
<dbReference type="InterPro" id="IPR000215">
    <property type="entry name" value="Serpin_fam"/>
</dbReference>
<keyword evidence="5" id="KW-1185">Reference proteome</keyword>
<organism evidence="4 5">
    <name type="scientific">Panicum virgatum</name>
    <name type="common">Blackwell switchgrass</name>
    <dbReference type="NCBI Taxonomy" id="38727"/>
    <lineage>
        <taxon>Eukaryota</taxon>
        <taxon>Viridiplantae</taxon>
        <taxon>Streptophyta</taxon>
        <taxon>Embryophyta</taxon>
        <taxon>Tracheophyta</taxon>
        <taxon>Spermatophyta</taxon>
        <taxon>Magnoliopsida</taxon>
        <taxon>Liliopsida</taxon>
        <taxon>Poales</taxon>
        <taxon>Poaceae</taxon>
        <taxon>PACMAD clade</taxon>
        <taxon>Panicoideae</taxon>
        <taxon>Panicodae</taxon>
        <taxon>Paniceae</taxon>
        <taxon>Panicinae</taxon>
        <taxon>Panicum</taxon>
        <taxon>Panicum sect. Hiantes</taxon>
    </lineage>
</organism>
<dbReference type="CDD" id="cd02043">
    <property type="entry name" value="serpinP_plants"/>
    <property type="match status" value="1"/>
</dbReference>
<reference evidence="4" key="1">
    <citation type="submission" date="2020-05" db="EMBL/GenBank/DDBJ databases">
        <title>WGS assembly of Panicum virgatum.</title>
        <authorList>
            <person name="Lovell J.T."/>
            <person name="Jenkins J."/>
            <person name="Shu S."/>
            <person name="Juenger T.E."/>
            <person name="Schmutz J."/>
        </authorList>
    </citation>
    <scope>NUCLEOTIDE SEQUENCE</scope>
    <source>
        <strain evidence="4">AP13</strain>
    </source>
</reference>
<name>A0A8T0MD23_PANVG</name>
<dbReference type="AlphaFoldDB" id="A0A8T0MD23"/>
<dbReference type="GO" id="GO:0004867">
    <property type="term" value="F:serine-type endopeptidase inhibitor activity"/>
    <property type="evidence" value="ECO:0007669"/>
    <property type="project" value="InterPro"/>
</dbReference>
<dbReference type="EMBL" id="CM029054">
    <property type="protein sequence ID" value="KAG2535151.1"/>
    <property type="molecule type" value="Genomic_DNA"/>
</dbReference>
<dbReference type="Gene3D" id="6.20.40.10">
    <property type="match status" value="1"/>
</dbReference>
<protein>
    <recommendedName>
        <fullName evidence="3">Serpin domain-containing protein</fullName>
    </recommendedName>
</protein>
<dbReference type="SUPFAM" id="SSF56574">
    <property type="entry name" value="Serpins"/>
    <property type="match status" value="1"/>
</dbReference>
<accession>A0A8T0MD23</accession>
<dbReference type="InterPro" id="IPR036186">
    <property type="entry name" value="Serpin_sf"/>
</dbReference>
<dbReference type="Proteomes" id="UP000823388">
    <property type="component" value="Chromosome 9N"/>
</dbReference>
<dbReference type="Gene3D" id="2.30.39.10">
    <property type="entry name" value="Alpha-1-antitrypsin, domain 1"/>
    <property type="match status" value="1"/>
</dbReference>
<dbReference type="Gene3D" id="3.30.497.10">
    <property type="entry name" value="Antithrombin, subunit I, domain 2"/>
    <property type="match status" value="1"/>
</dbReference>
<dbReference type="Pfam" id="PF00079">
    <property type="entry name" value="Serpin"/>
    <property type="match status" value="1"/>
</dbReference>
<dbReference type="Gene3D" id="2.10.310.10">
    <property type="entry name" value="Serpins superfamily"/>
    <property type="match status" value="1"/>
</dbReference>
<dbReference type="InterPro" id="IPR023796">
    <property type="entry name" value="Serpin_dom"/>
</dbReference>
<proteinExistence type="inferred from homology"/>
<evidence type="ECO:0000313" key="5">
    <source>
        <dbReference type="Proteomes" id="UP000823388"/>
    </source>
</evidence>
<dbReference type="SMART" id="SM00093">
    <property type="entry name" value="SERPIN"/>
    <property type="match status" value="1"/>
</dbReference>
<dbReference type="PANTHER" id="PTHR11461:SF379">
    <property type="entry name" value="SERPIN DOMAIN-CONTAINING PROTEIN"/>
    <property type="match status" value="1"/>
</dbReference>
<dbReference type="InterPro" id="IPR042178">
    <property type="entry name" value="Serpin_sf_1"/>
</dbReference>
<feature type="domain" description="Serpin" evidence="3">
    <location>
        <begin position="23"/>
        <end position="412"/>
    </location>
</feature>
<gene>
    <name evidence="4" type="ORF">PVAP13_9NG096400</name>
</gene>
<comment type="caution">
    <text evidence="4">The sequence shown here is derived from an EMBL/GenBank/DDBJ whole genome shotgun (WGS) entry which is preliminary data.</text>
</comment>
<dbReference type="InterPro" id="IPR042185">
    <property type="entry name" value="Serpin_sf_2"/>
</dbReference>
<evidence type="ECO:0000256" key="2">
    <source>
        <dbReference type="RuleBase" id="RU000411"/>
    </source>
</evidence>
<dbReference type="PANTHER" id="PTHR11461">
    <property type="entry name" value="SERINE PROTEASE INHIBITOR, SERPIN"/>
    <property type="match status" value="1"/>
</dbReference>
<sequence>METAAAAAARKSATSSGLTVLSNRLTKKLSASRSQNLVFSPLSIHAALSLVAAGAQGRTLSELLELLGASTREGLATDVRGLLDRAVPADAPQEPGGPRVAFASGLWHDATRPLTPAYRDVATASFRAVARAVDFLTKPEEACKQINRWVAAATNNLIRSIVDEGSSAINKDTRLVVANAIYFKGAWERPVVDAQFMRSGRDQFIGVHDGFKVLRMPYEIGGGSRPLQGMLWREAMAAVPPARAMKMTTVPPPRYSMCVLLPDARDGLWSLEEKVALSGPAFLRDHMPRHRVEVGDFRVPKFKLSYSASVKGALRDLGVKAAFGGGAELPDMLLEVDGEPLFVADVLHKAVIEVDEEGTEAAAVTGAFMAAGCAMPREPPARVDFVADHPFAFLVVEEVSGAILFAGHVLDPTKS</sequence>